<keyword evidence="3 6" id="KW-0812">Transmembrane</keyword>
<gene>
    <name evidence="8" type="primary">yhaP_1</name>
    <name evidence="8" type="ORF">PRECH8_12830</name>
</gene>
<keyword evidence="5 6" id="KW-0472">Membrane</keyword>
<keyword evidence="9" id="KW-1185">Reference proteome</keyword>
<evidence type="ECO:0000256" key="4">
    <source>
        <dbReference type="ARBA" id="ARBA00022989"/>
    </source>
</evidence>
<evidence type="ECO:0000256" key="1">
    <source>
        <dbReference type="ARBA" id="ARBA00004651"/>
    </source>
</evidence>
<reference evidence="8" key="2">
    <citation type="journal article" date="2021" name="Data Brief">
        <title>Draft genome sequence data of the facultative, thermophilic, xylanolytic bacterium Paenibacillus sp. strain DA-C8.</title>
        <authorList>
            <person name="Chhe C."/>
            <person name="Uke A."/>
            <person name="Baramee S."/>
            <person name="Ungkulpasvich U."/>
            <person name="Tachaapaikoon C."/>
            <person name="Pason P."/>
            <person name="Waeonukul R."/>
            <person name="Ratanakhanokchai K."/>
            <person name="Kosugi A."/>
        </authorList>
    </citation>
    <scope>NUCLEOTIDE SEQUENCE</scope>
    <source>
        <strain evidence="8">DA-C8</strain>
    </source>
</reference>
<proteinExistence type="predicted"/>
<dbReference type="GO" id="GO:0140359">
    <property type="term" value="F:ABC-type transporter activity"/>
    <property type="evidence" value="ECO:0007669"/>
    <property type="project" value="InterPro"/>
</dbReference>
<dbReference type="InterPro" id="IPR013525">
    <property type="entry name" value="ABC2_TM"/>
</dbReference>
<feature type="transmembrane region" description="Helical" evidence="6">
    <location>
        <begin position="186"/>
        <end position="206"/>
    </location>
</feature>
<protein>
    <recommendedName>
        <fullName evidence="7">ABC-2 type transporter transmembrane domain-containing protein</fullName>
    </recommendedName>
</protein>
<keyword evidence="4 6" id="KW-1133">Transmembrane helix</keyword>
<evidence type="ECO:0000256" key="6">
    <source>
        <dbReference type="SAM" id="Phobius"/>
    </source>
</evidence>
<feature type="transmembrane region" description="Helical" evidence="6">
    <location>
        <begin position="376"/>
        <end position="395"/>
    </location>
</feature>
<keyword evidence="2" id="KW-1003">Cell membrane</keyword>
<dbReference type="PANTHER" id="PTHR30294">
    <property type="entry name" value="MEMBRANE COMPONENT OF ABC TRANSPORTER YHHJ-RELATED"/>
    <property type="match status" value="1"/>
</dbReference>
<accession>A0A916VF67</accession>
<dbReference type="AlphaFoldDB" id="A0A916VF67"/>
<feature type="domain" description="ABC-2 type transporter transmembrane" evidence="7">
    <location>
        <begin position="19"/>
        <end position="395"/>
    </location>
</feature>
<evidence type="ECO:0000256" key="2">
    <source>
        <dbReference type="ARBA" id="ARBA00022475"/>
    </source>
</evidence>
<dbReference type="PANTHER" id="PTHR30294:SF29">
    <property type="entry name" value="MULTIDRUG ABC TRANSPORTER PERMEASE YBHS-RELATED"/>
    <property type="match status" value="1"/>
</dbReference>
<feature type="transmembrane region" description="Helical" evidence="6">
    <location>
        <begin position="345"/>
        <end position="364"/>
    </location>
</feature>
<dbReference type="InterPro" id="IPR051449">
    <property type="entry name" value="ABC-2_transporter_component"/>
</dbReference>
<evidence type="ECO:0000259" key="7">
    <source>
        <dbReference type="Pfam" id="PF12698"/>
    </source>
</evidence>
<evidence type="ECO:0000313" key="9">
    <source>
        <dbReference type="Proteomes" id="UP000654993"/>
    </source>
</evidence>
<dbReference type="GO" id="GO:0005886">
    <property type="term" value="C:plasma membrane"/>
    <property type="evidence" value="ECO:0007669"/>
    <property type="project" value="UniProtKB-SubCell"/>
</dbReference>
<organism evidence="8 9">
    <name type="scientific">Insulibacter thermoxylanivorax</name>
    <dbReference type="NCBI Taxonomy" id="2749268"/>
    <lineage>
        <taxon>Bacteria</taxon>
        <taxon>Bacillati</taxon>
        <taxon>Bacillota</taxon>
        <taxon>Bacilli</taxon>
        <taxon>Bacillales</taxon>
        <taxon>Paenibacillaceae</taxon>
        <taxon>Insulibacter</taxon>
    </lineage>
</organism>
<evidence type="ECO:0000256" key="3">
    <source>
        <dbReference type="ARBA" id="ARBA00022692"/>
    </source>
</evidence>
<dbReference type="EMBL" id="BMAQ01000009">
    <property type="protein sequence ID" value="GFR37987.1"/>
    <property type="molecule type" value="Genomic_DNA"/>
</dbReference>
<dbReference type="Proteomes" id="UP000654993">
    <property type="component" value="Unassembled WGS sequence"/>
</dbReference>
<feature type="transmembrane region" description="Helical" evidence="6">
    <location>
        <begin position="286"/>
        <end position="309"/>
    </location>
</feature>
<evidence type="ECO:0000256" key="5">
    <source>
        <dbReference type="ARBA" id="ARBA00023136"/>
    </source>
</evidence>
<feature type="transmembrane region" description="Helical" evidence="6">
    <location>
        <begin position="21"/>
        <end position="42"/>
    </location>
</feature>
<comment type="caution">
    <text evidence="8">The sequence shown here is derived from an EMBL/GenBank/DDBJ whole genome shotgun (WGS) entry which is preliminary data.</text>
</comment>
<feature type="transmembrane region" description="Helical" evidence="6">
    <location>
        <begin position="240"/>
        <end position="266"/>
    </location>
</feature>
<dbReference type="Pfam" id="PF12698">
    <property type="entry name" value="ABC2_membrane_3"/>
    <property type="match status" value="1"/>
</dbReference>
<feature type="transmembrane region" description="Helical" evidence="6">
    <location>
        <begin position="321"/>
        <end position="339"/>
    </location>
</feature>
<evidence type="ECO:0000313" key="8">
    <source>
        <dbReference type="EMBL" id="GFR37987.1"/>
    </source>
</evidence>
<reference evidence="8" key="1">
    <citation type="submission" date="2020-08" db="EMBL/GenBank/DDBJ databases">
        <authorList>
            <person name="Uke A."/>
            <person name="Chhe C."/>
            <person name="Baramee S."/>
            <person name="Kosugi A."/>
        </authorList>
    </citation>
    <scope>NUCLEOTIDE SEQUENCE</scope>
    <source>
        <strain evidence="8">DA-C8</strain>
    </source>
</reference>
<name>A0A916VF67_9BACL</name>
<comment type="subcellular location">
    <subcellularLocation>
        <location evidence="1">Cell membrane</location>
        <topology evidence="1">Multi-pass membrane protein</topology>
    </subcellularLocation>
</comment>
<sequence>MQGLMSIIRFTFMTRLKSKTFLVVSLVFFLIITGLINLPRLFSLFGSGESEPDAIAVLNGPSEVVQGLIAYYAQQENPAYRIIDMSGQSEQAAREKLAEKEIVGYLVFDEQAADFPSAVYKSRGTMEFNVLEELSTALNRVKQQILIEELDLPREQFERITSPVMLTSEQVLLTSDGDGKSIDEVMMAYLLVYVMIFFLYMAVIMYGQMIATEITAEKSSRVMEILISSVSPITQMAGKLIGICLLGLVQLLFFVAVIVGNFLLVPGNTDVIHEIGFDLSKLDSSLFYYFLIFYLIGYFTYGTLSAAIGSLVSRTEELNQAITPVMVLVIIAFFIAFSGTQNPNTPMITITSYVPFLAPLIMFVRIGMSDPALWEIWLSIAIQLAAIWGLSWLSAKIYRTGVLMYGKRPTLKELWKAMKAYGI</sequence>